<dbReference type="EMBL" id="QFFM01000011">
    <property type="protein sequence ID" value="PWG65898.1"/>
    <property type="molecule type" value="Genomic_DNA"/>
</dbReference>
<feature type="domain" description="DUF4143" evidence="2">
    <location>
        <begin position="209"/>
        <end position="357"/>
    </location>
</feature>
<keyword evidence="4" id="KW-1185">Reference proteome</keyword>
<dbReference type="RefSeq" id="WP_109056974.1">
    <property type="nucleotide sequence ID" value="NZ_QFFM01000011.1"/>
</dbReference>
<dbReference type="OrthoDB" id="9801684at2"/>
<gene>
    <name evidence="3" type="ORF">DF196_06010</name>
</gene>
<dbReference type="InterPro" id="IPR041682">
    <property type="entry name" value="AAA_14"/>
</dbReference>
<dbReference type="InterPro" id="IPR027417">
    <property type="entry name" value="P-loop_NTPase"/>
</dbReference>
<dbReference type="Proteomes" id="UP000245876">
    <property type="component" value="Unassembled WGS sequence"/>
</dbReference>
<evidence type="ECO:0000259" key="1">
    <source>
        <dbReference type="Pfam" id="PF13173"/>
    </source>
</evidence>
<reference evidence="3 4" key="1">
    <citation type="journal article" date="2018" name="Int. J. Syst. Evol. Microbiol.">
        <title>Bifidobacterium callitrichidarum sp. nov. from the faeces of the emperor tamarin (Saguinus imperator).</title>
        <authorList>
            <person name="Modesto M."/>
            <person name="Michelini S."/>
            <person name="Sansosti M.C."/>
            <person name="De Filippo C."/>
            <person name="Cavalieri D."/>
            <person name="Qvirist L."/>
            <person name="Andlid T."/>
            <person name="Spiezio C."/>
            <person name="Sandri C."/>
            <person name="Pascarelli S."/>
            <person name="Sgorbati B."/>
            <person name="Mattarelli P."/>
        </authorList>
    </citation>
    <scope>NUCLEOTIDE SEQUENCE [LARGE SCALE GENOMIC DNA]</scope>
    <source>
        <strain evidence="3 4">TRI 5</strain>
    </source>
</reference>
<dbReference type="Pfam" id="PF13635">
    <property type="entry name" value="DUF4143"/>
    <property type="match status" value="1"/>
</dbReference>
<protein>
    <submittedName>
        <fullName evidence="3">ATPase</fullName>
    </submittedName>
</protein>
<sequence>MAGLKTYRREYYLSQLRPFYEADDLIKVVTGIRRCGKSCLLLSVMDELRERGVPESNIVYLNLDRSEYRKIRDADRLERTIHEAMAGCGAGLRYLFVDEVQNVRDFEPVINAVREDGGTSIFLTGSNSYLLSGDLVTKLTGRYVEVEMFTLSYAEWLGMRRFLGLPGESAPVLFREYLTQGGFPRAVSIGDERARAMYIRDVVAQIFDKDVRTRRKVKDVALFDRVQSYFVNNYAAPTNLANVIEYLDHTEHVRIKRETLSKYLRLLEDAKILYRCPRFDLKSKRMLRGGDKFYLADTGIYTARNTDARLGYGPALENVLYTHLRAKGYQVSVGRIGRLECDFIARRDSMYWYIQVSMSVLDPAVEEREYRPFRYIRDNYPRYLFTLDPLPEQRDGIRHVNLMEFLAADGELRP</sequence>
<comment type="caution">
    <text evidence="3">The sequence shown here is derived from an EMBL/GenBank/DDBJ whole genome shotgun (WGS) entry which is preliminary data.</text>
</comment>
<proteinExistence type="predicted"/>
<organism evidence="3 4">
    <name type="scientific">Bifidobacterium callitrichidarum</name>
    <dbReference type="NCBI Taxonomy" id="2052941"/>
    <lineage>
        <taxon>Bacteria</taxon>
        <taxon>Bacillati</taxon>
        <taxon>Actinomycetota</taxon>
        <taxon>Actinomycetes</taxon>
        <taxon>Bifidobacteriales</taxon>
        <taxon>Bifidobacteriaceae</taxon>
        <taxon>Bifidobacterium</taxon>
    </lineage>
</organism>
<evidence type="ECO:0000259" key="2">
    <source>
        <dbReference type="Pfam" id="PF13635"/>
    </source>
</evidence>
<dbReference type="PANTHER" id="PTHR33295:SF20">
    <property type="entry name" value="ATPASE"/>
    <property type="match status" value="1"/>
</dbReference>
<accession>A0A2U2N9V2</accession>
<evidence type="ECO:0000313" key="3">
    <source>
        <dbReference type="EMBL" id="PWG65898.1"/>
    </source>
</evidence>
<dbReference type="AlphaFoldDB" id="A0A2U2N9V2"/>
<name>A0A2U2N9V2_9BIFI</name>
<dbReference type="Pfam" id="PF13173">
    <property type="entry name" value="AAA_14"/>
    <property type="match status" value="1"/>
</dbReference>
<dbReference type="InterPro" id="IPR025420">
    <property type="entry name" value="DUF4143"/>
</dbReference>
<dbReference type="PANTHER" id="PTHR33295">
    <property type="entry name" value="ATPASE"/>
    <property type="match status" value="1"/>
</dbReference>
<evidence type="ECO:0000313" key="4">
    <source>
        <dbReference type="Proteomes" id="UP000245876"/>
    </source>
</evidence>
<feature type="domain" description="AAA" evidence="1">
    <location>
        <begin position="26"/>
        <end position="156"/>
    </location>
</feature>
<dbReference type="SUPFAM" id="SSF52540">
    <property type="entry name" value="P-loop containing nucleoside triphosphate hydrolases"/>
    <property type="match status" value="1"/>
</dbReference>